<feature type="compositionally biased region" description="Basic and acidic residues" evidence="5">
    <location>
        <begin position="287"/>
        <end position="298"/>
    </location>
</feature>
<keyword evidence="3" id="KW-0472">Membrane</keyword>
<evidence type="ECO:0008006" key="7">
    <source>
        <dbReference type="Google" id="ProtNLM"/>
    </source>
</evidence>
<proteinExistence type="predicted"/>
<reference evidence="6" key="1">
    <citation type="submission" date="2024-07" db="EMBL/GenBank/DDBJ databases">
        <title>Complete genome sequence of Verrucomicrobiaceae bacterium NT6N.</title>
        <authorList>
            <person name="Huang C."/>
            <person name="Takami H."/>
            <person name="Hamasaki K."/>
        </authorList>
    </citation>
    <scope>NUCLEOTIDE SEQUENCE</scope>
    <source>
        <strain evidence="6">NT6N</strain>
    </source>
</reference>
<feature type="region of interest" description="Disordered" evidence="5">
    <location>
        <begin position="268"/>
        <end position="298"/>
    </location>
</feature>
<dbReference type="GO" id="GO:0005886">
    <property type="term" value="C:plasma membrane"/>
    <property type="evidence" value="ECO:0007669"/>
    <property type="project" value="UniProtKB-SubCell"/>
</dbReference>
<keyword evidence="2" id="KW-1003">Cell membrane</keyword>
<evidence type="ECO:0000256" key="4">
    <source>
        <dbReference type="ARBA" id="ARBA00023186"/>
    </source>
</evidence>
<organism evidence="6">
    <name type="scientific">Oceaniferula spumae</name>
    <dbReference type="NCBI Taxonomy" id="2979115"/>
    <lineage>
        <taxon>Bacteria</taxon>
        <taxon>Pseudomonadati</taxon>
        <taxon>Verrucomicrobiota</taxon>
        <taxon>Verrucomicrobiia</taxon>
        <taxon>Verrucomicrobiales</taxon>
        <taxon>Verrucomicrobiaceae</taxon>
        <taxon>Oceaniferula</taxon>
    </lineage>
</organism>
<evidence type="ECO:0000313" key="6">
    <source>
        <dbReference type="EMBL" id="BDS08881.1"/>
    </source>
</evidence>
<gene>
    <name evidence="6" type="ORF">NT6N_39210</name>
</gene>
<evidence type="ECO:0000256" key="3">
    <source>
        <dbReference type="ARBA" id="ARBA00023136"/>
    </source>
</evidence>
<dbReference type="InterPro" id="IPR027304">
    <property type="entry name" value="Trigger_fact/SurA_dom_sf"/>
</dbReference>
<evidence type="ECO:0000256" key="2">
    <source>
        <dbReference type="ARBA" id="ARBA00022475"/>
    </source>
</evidence>
<evidence type="ECO:0000256" key="5">
    <source>
        <dbReference type="SAM" id="MobiDB-lite"/>
    </source>
</evidence>
<dbReference type="KEGG" id="osu:NT6N_39210"/>
<evidence type="ECO:0000256" key="1">
    <source>
        <dbReference type="ARBA" id="ARBA00004236"/>
    </source>
</evidence>
<dbReference type="Pfam" id="PF13624">
    <property type="entry name" value="SurA_N_3"/>
    <property type="match status" value="1"/>
</dbReference>
<feature type="compositionally biased region" description="Acidic residues" evidence="5">
    <location>
        <begin position="269"/>
        <end position="284"/>
    </location>
</feature>
<dbReference type="PANTHER" id="PTHR47529">
    <property type="entry name" value="PEPTIDYL-PROLYL CIS-TRANS ISOMERASE D"/>
    <property type="match status" value="1"/>
</dbReference>
<protein>
    <recommendedName>
        <fullName evidence="7">PpiC domain-containing protein</fullName>
    </recommendedName>
</protein>
<dbReference type="InterPro" id="IPR052029">
    <property type="entry name" value="PpiD_chaperone"/>
</dbReference>
<sequence>MIENMRKYTGLMVVVFVLLGAGFLFTMNDIGTGGGAGGGSGPTVLQVYGDSLDQQNYNRMGEQTLQLCSETGMHNYINFLMAPDAAQMQQALQLGRFGMNYFTMMRNNLTTQELNRFVANRMILQRSIEEMGLYASEDEVSEAIKSLPTFSDQGKYSEAAYSLFAEKRLGKLGMTEKHLRDVMRENLCLNKLINIVGGGLTPSRSATQDQLEAQMQTVTLAKVVLTRDKFLAAENPTEEEVKTYWEAHQDAYKTDEKRRISYLLLNLPEEADESEEEEKDDTAAETDPAKAEEEEKAKALAKVAEQTAKREKRAQAGKALTRQIQELYDSIIDSENDKKPLDFDAIAAKKDLKVVKSELFSRSELPEELQGLTLRGSSNQNRPLADVIFAMSMSDNAYNRVSAPLPVGEHGWVVFVLEEVVEPVLLDYEAAKDKARAQLSSQNATDKVKKAAEEARTAVLELMKSGKDFDAAVREKGLTPVQVGPFSNSTAPPKDEPSAQQLHSIAAGLNPGEVSETINENDRSLFFLVEKRELEDTEENKLRVDNAMQAAEIDLMLRTYLNWLNHQYQKAEVKAPEIG</sequence>
<dbReference type="EMBL" id="AP026866">
    <property type="protein sequence ID" value="BDS08881.1"/>
    <property type="molecule type" value="Genomic_DNA"/>
</dbReference>
<name>A0AAT9FSL3_9BACT</name>
<dbReference type="PANTHER" id="PTHR47529:SF1">
    <property type="entry name" value="PERIPLASMIC CHAPERONE PPID"/>
    <property type="match status" value="1"/>
</dbReference>
<accession>A0AAT9FSL3</accession>
<dbReference type="Gene3D" id="1.10.4030.10">
    <property type="entry name" value="Porin chaperone SurA, peptide-binding domain"/>
    <property type="match status" value="1"/>
</dbReference>
<keyword evidence="4" id="KW-0143">Chaperone</keyword>
<comment type="subcellular location">
    <subcellularLocation>
        <location evidence="1">Cell membrane</location>
    </subcellularLocation>
</comment>
<dbReference type="AlphaFoldDB" id="A0AAT9FSL3"/>
<dbReference type="SUPFAM" id="SSF109998">
    <property type="entry name" value="Triger factor/SurA peptide-binding domain-like"/>
    <property type="match status" value="1"/>
</dbReference>